<name>A0A173GDU6_9CAUD</name>
<dbReference type="Proteomes" id="UP000222079">
    <property type="component" value="Segment"/>
</dbReference>
<reference evidence="1 2" key="1">
    <citation type="submission" date="2016-03" db="EMBL/GenBank/DDBJ databases">
        <authorList>
            <person name="Sharma R."/>
            <person name="Esplin I.N.D."/>
            <person name="Berg J.A."/>
            <person name="Jensen G.L."/>
            <person name="Keele B.R."/>
            <person name="Ward M.E.H."/>
            <person name="Breakwell D.P."/>
            <person name="Hope S."/>
            <person name="Grose J.H."/>
        </authorList>
    </citation>
    <scope>NUCLEOTIDE SEQUENCE [LARGE SCALE GENOMIC DNA]</scope>
</reference>
<keyword evidence="2" id="KW-1185">Reference proteome</keyword>
<protein>
    <submittedName>
        <fullName evidence="1">Uncharacterized protein</fullName>
    </submittedName>
</protein>
<evidence type="ECO:0000313" key="1">
    <source>
        <dbReference type="EMBL" id="ANH51807.2"/>
    </source>
</evidence>
<evidence type="ECO:0000313" key="2">
    <source>
        <dbReference type="Proteomes" id="UP000222079"/>
    </source>
</evidence>
<dbReference type="EMBL" id="KU886224">
    <property type="protein sequence ID" value="ANH51807.2"/>
    <property type="molecule type" value="Genomic_DNA"/>
</dbReference>
<organism evidence="1 2">
    <name type="scientific">Erwinia phage vB_EamM_RAY</name>
    <dbReference type="NCBI Taxonomy" id="1815987"/>
    <lineage>
        <taxon>Viruses</taxon>
        <taxon>Duplodnaviria</taxon>
        <taxon>Heunggongvirae</taxon>
        <taxon>Uroviricota</taxon>
        <taxon>Caudoviricetes</taxon>
        <taxon>Chimalliviridae</taxon>
        <taxon>Agricanvirus</taxon>
        <taxon>Agricanvirus ray</taxon>
    </lineage>
</organism>
<accession>A0A173GDU6</accession>
<gene>
    <name evidence="1" type="ORF">RAY_26</name>
</gene>
<sequence>MSSIHRVFSTDLQTIKDTPAPELEDSVTVARRIAMQQQHQTSFLILFKERARQCTDGFDKWRMDKTNNPLFEQTARQRLAGIAINIYQEVTGEVVSSDTRHQLIKWAEDNKVIIINHVVGMQLWHRMVNNTPAETQLQVFSGGRQALMFSFKIPGAKHPYLI</sequence>
<proteinExistence type="predicted"/>